<sequence length="109" mass="12905">LTFTPSKVSSGVFWEVENWKIKFRFCQKTLTCMCLRIFSFSRSFLLQSSRVHVGYSFWTKPLHSQSLLYWKFVASCCLKLTMGFFYFILSFTAIELPLFFQAGFKFVLM</sequence>
<dbReference type="Proteomes" id="UP000694407">
    <property type="component" value="Unplaced"/>
</dbReference>
<reference evidence="1" key="1">
    <citation type="submission" date="2025-08" db="UniProtKB">
        <authorList>
            <consortium name="Ensembl"/>
        </authorList>
    </citation>
    <scope>IDENTIFICATION</scope>
</reference>
<proteinExistence type="predicted"/>
<organism evidence="1 2">
    <name type="scientific">Marmota marmota marmota</name>
    <name type="common">Alpine marmot</name>
    <dbReference type="NCBI Taxonomy" id="9994"/>
    <lineage>
        <taxon>Eukaryota</taxon>
        <taxon>Metazoa</taxon>
        <taxon>Chordata</taxon>
        <taxon>Craniata</taxon>
        <taxon>Vertebrata</taxon>
        <taxon>Euteleostomi</taxon>
        <taxon>Mammalia</taxon>
        <taxon>Eutheria</taxon>
        <taxon>Euarchontoglires</taxon>
        <taxon>Glires</taxon>
        <taxon>Rodentia</taxon>
        <taxon>Sciuromorpha</taxon>
        <taxon>Sciuridae</taxon>
        <taxon>Xerinae</taxon>
        <taxon>Marmotini</taxon>
        <taxon>Marmota</taxon>
    </lineage>
</organism>
<evidence type="ECO:0000313" key="2">
    <source>
        <dbReference type="Proteomes" id="UP000694407"/>
    </source>
</evidence>
<dbReference type="GeneTree" id="ENSGT00910000148149"/>
<name>A0A8C5Z022_MARMA</name>
<reference evidence="1" key="2">
    <citation type="submission" date="2025-09" db="UniProtKB">
        <authorList>
            <consortium name="Ensembl"/>
        </authorList>
    </citation>
    <scope>IDENTIFICATION</scope>
</reference>
<dbReference type="AlphaFoldDB" id="A0A8C5Z022"/>
<accession>A0A8C5Z022</accession>
<dbReference type="Ensembl" id="ENSMMMT00000008416.1">
    <property type="protein sequence ID" value="ENSMMMP00000007384.1"/>
    <property type="gene ID" value="ENSMMMG00000006640.1"/>
</dbReference>
<protein>
    <submittedName>
        <fullName evidence="1">Uncharacterized protein</fullName>
    </submittedName>
</protein>
<keyword evidence="2" id="KW-1185">Reference proteome</keyword>
<evidence type="ECO:0000313" key="1">
    <source>
        <dbReference type="Ensembl" id="ENSMMMP00000007384.1"/>
    </source>
</evidence>